<comment type="caution">
    <text evidence="5">The sequence shown here is derived from an EMBL/GenBank/DDBJ whole genome shotgun (WGS) entry which is preliminary data.</text>
</comment>
<dbReference type="InterPro" id="IPR017732">
    <property type="entry name" value="T4/T6SS_DotU"/>
</dbReference>
<dbReference type="SUPFAM" id="SSF103088">
    <property type="entry name" value="OmpA-like"/>
    <property type="match status" value="1"/>
</dbReference>
<name>A0A6L6WT27_9RHOB</name>
<feature type="domain" description="OmpA-like" evidence="4">
    <location>
        <begin position="348"/>
        <end position="468"/>
    </location>
</feature>
<feature type="transmembrane region" description="Helical" evidence="3">
    <location>
        <begin position="261"/>
        <end position="284"/>
    </location>
</feature>
<dbReference type="Proteomes" id="UP000478892">
    <property type="component" value="Unassembled WGS sequence"/>
</dbReference>
<dbReference type="InterPro" id="IPR017733">
    <property type="entry name" value="OmpA-like_dom_proteobacteria"/>
</dbReference>
<keyword evidence="6" id="KW-1185">Reference proteome</keyword>
<evidence type="ECO:0000259" key="4">
    <source>
        <dbReference type="PROSITE" id="PS51123"/>
    </source>
</evidence>
<proteinExistence type="predicted"/>
<evidence type="ECO:0000313" key="6">
    <source>
        <dbReference type="Proteomes" id="UP000478892"/>
    </source>
</evidence>
<dbReference type="Pfam" id="PF00691">
    <property type="entry name" value="OmpA"/>
    <property type="match status" value="1"/>
</dbReference>
<accession>A0A6L6WT27</accession>
<dbReference type="CDD" id="cd07185">
    <property type="entry name" value="OmpA_C-like"/>
    <property type="match status" value="1"/>
</dbReference>
<evidence type="ECO:0000256" key="3">
    <source>
        <dbReference type="SAM" id="Phobius"/>
    </source>
</evidence>
<dbReference type="NCBIfam" id="TIGR03350">
    <property type="entry name" value="type_VI_ompA"/>
    <property type="match status" value="1"/>
</dbReference>
<keyword evidence="3" id="KW-1133">Transmembrane helix</keyword>
<dbReference type="NCBIfam" id="TIGR03349">
    <property type="entry name" value="IV_VI_DotU"/>
    <property type="match status" value="1"/>
</dbReference>
<feature type="region of interest" description="Disordered" evidence="2">
    <location>
        <begin position="1"/>
        <end position="70"/>
    </location>
</feature>
<dbReference type="EMBL" id="WQLV01000029">
    <property type="protein sequence ID" value="MVO18682.1"/>
    <property type="molecule type" value="Genomic_DNA"/>
</dbReference>
<feature type="compositionally biased region" description="Basic and acidic residues" evidence="2">
    <location>
        <begin position="1"/>
        <end position="18"/>
    </location>
</feature>
<evidence type="ECO:0000256" key="1">
    <source>
        <dbReference type="PROSITE-ProRule" id="PRU00473"/>
    </source>
</evidence>
<reference evidence="5 6" key="1">
    <citation type="submission" date="2019-12" db="EMBL/GenBank/DDBJ databases">
        <authorList>
            <person name="Zhang Y.-J."/>
        </authorList>
    </citation>
    <scope>NUCLEOTIDE SEQUENCE [LARGE SCALE GENOMIC DNA]</scope>
    <source>
        <strain evidence="5 6">CY05</strain>
    </source>
</reference>
<dbReference type="Pfam" id="PF09850">
    <property type="entry name" value="DotU"/>
    <property type="match status" value="1"/>
</dbReference>
<dbReference type="GO" id="GO:0016020">
    <property type="term" value="C:membrane"/>
    <property type="evidence" value="ECO:0007669"/>
    <property type="project" value="UniProtKB-UniRule"/>
</dbReference>
<sequence>MADHDDPFAEPNDTDKTVIRPNPGGRRTATPQPSPMMSEAPAPVAGGDAFGVPQAAPTPSAATAPTSGKTSQMALTGMNQLTACASTLFALISRIRNRAQHMDPDKLRQSVVAEVRGFENRALQAGIAAQTVKIARYAMCATLDDVVLNTPWGGQSSWGLQSMVGTFHRETVGGDRFYDLLARLEKEPGSNIDMLEFLYMCMSLGFEGRLRVEQGGPEKHMQIRGALARIIRAQRGPVERDLAPHWEGLKRPFKALSAWRLVWIALTVTIMLLGMQFVGLSWALSNQTERVIGQLSIVDSGPVAELERRAPPPPPPPPPPTVEDQIAKVSGFLEPEISEGIVEVFQKGNTLIIRVAGSGMFGSGSDKLAADFVPRIDRLALALNEEKGKLIVVGHSDNVPIRSSRFPSNMHLSLARAKSVMAGMAAVLTDPSRLSAEGRADKEQLEDNGTREGRARNRRIEILLVQESDQ</sequence>
<dbReference type="Gene3D" id="1.25.40.590">
    <property type="entry name" value="Type IV / VI secretion system, DotU"/>
    <property type="match status" value="1"/>
</dbReference>
<gene>
    <name evidence="5" type="primary">tssL</name>
    <name evidence="5" type="ORF">GO984_23005</name>
</gene>
<dbReference type="InterPro" id="IPR036737">
    <property type="entry name" value="OmpA-like_sf"/>
</dbReference>
<protein>
    <submittedName>
        <fullName evidence="5">Type VI secretion system protein TssL</fullName>
    </submittedName>
</protein>
<dbReference type="RefSeq" id="WP_157024875.1">
    <property type="nucleotide sequence ID" value="NZ_WQLV01000029.1"/>
</dbReference>
<feature type="compositionally biased region" description="Low complexity" evidence="2">
    <location>
        <begin position="55"/>
        <end position="67"/>
    </location>
</feature>
<evidence type="ECO:0000313" key="5">
    <source>
        <dbReference type="EMBL" id="MVO18682.1"/>
    </source>
</evidence>
<dbReference type="InterPro" id="IPR006665">
    <property type="entry name" value="OmpA-like"/>
</dbReference>
<dbReference type="PANTHER" id="PTHR38033:SF1">
    <property type="entry name" value="DOTU FAMILY TYPE IV_VI SECRETION SYSTEM PROTEIN"/>
    <property type="match status" value="1"/>
</dbReference>
<keyword evidence="1 3" id="KW-0472">Membrane</keyword>
<organism evidence="5 6">
    <name type="scientific">Parasedimentitalea huanghaiensis</name>
    <dbReference type="NCBI Taxonomy" id="2682100"/>
    <lineage>
        <taxon>Bacteria</taxon>
        <taxon>Pseudomonadati</taxon>
        <taxon>Pseudomonadota</taxon>
        <taxon>Alphaproteobacteria</taxon>
        <taxon>Rhodobacterales</taxon>
        <taxon>Paracoccaceae</taxon>
        <taxon>Parasedimentitalea</taxon>
    </lineage>
</organism>
<dbReference type="PROSITE" id="PS51123">
    <property type="entry name" value="OMPA_2"/>
    <property type="match status" value="1"/>
</dbReference>
<dbReference type="PANTHER" id="PTHR38033">
    <property type="entry name" value="MEMBRANE PROTEIN-RELATED"/>
    <property type="match status" value="1"/>
</dbReference>
<dbReference type="AlphaFoldDB" id="A0A6L6WT27"/>
<dbReference type="InterPro" id="IPR038522">
    <property type="entry name" value="T4/T6SS_DotU_sf"/>
</dbReference>
<dbReference type="Gene3D" id="3.30.1330.60">
    <property type="entry name" value="OmpA-like domain"/>
    <property type="match status" value="1"/>
</dbReference>
<keyword evidence="3" id="KW-0812">Transmembrane</keyword>
<dbReference type="NCBIfam" id="NF038228">
    <property type="entry name" value="IcmH_DotU_IVB"/>
    <property type="match status" value="1"/>
</dbReference>
<evidence type="ECO:0000256" key="2">
    <source>
        <dbReference type="SAM" id="MobiDB-lite"/>
    </source>
</evidence>